<protein>
    <recommendedName>
        <fullName evidence="1">Aminoglycoside phosphotransferase domain-containing protein</fullName>
    </recommendedName>
</protein>
<dbReference type="AlphaFoldDB" id="A0A024SEG2"/>
<dbReference type="KEGG" id="trr:M419DRAFT_74801"/>
<dbReference type="HOGENOM" id="CLU_073350_0_0_1"/>
<reference evidence="3" key="1">
    <citation type="journal article" date="2013" name="Ind. Biotechnol.">
        <title>Comparative genomics analysis of Trichoderma reesei strains.</title>
        <authorList>
            <person name="Koike H."/>
            <person name="Aerts A."/>
            <person name="LaButti K."/>
            <person name="Grigoriev I.V."/>
            <person name="Baker S.E."/>
        </authorList>
    </citation>
    <scope>NUCLEOTIDE SEQUENCE [LARGE SCALE GENOMIC DNA]</scope>
    <source>
        <strain evidence="3">ATCC 56765 / BCRC 32924 / NRRL 11460 / Rut C-30</strain>
    </source>
</reference>
<dbReference type="SUPFAM" id="SSF56112">
    <property type="entry name" value="Protein kinase-like (PK-like)"/>
    <property type="match status" value="1"/>
</dbReference>
<name>A0A024SEG2_HYPJR</name>
<dbReference type="InterPro" id="IPR002575">
    <property type="entry name" value="Aminoglycoside_PTrfase"/>
</dbReference>
<accession>A0A024SEG2</accession>
<dbReference type="Proteomes" id="UP000024376">
    <property type="component" value="Unassembled WGS sequence"/>
</dbReference>
<dbReference type="Gene3D" id="3.90.1200.10">
    <property type="match status" value="1"/>
</dbReference>
<dbReference type="EMBL" id="KI911142">
    <property type="protein sequence ID" value="ETS03750.1"/>
    <property type="molecule type" value="Genomic_DNA"/>
</dbReference>
<dbReference type="InterPro" id="IPR051678">
    <property type="entry name" value="AGP_Transferase"/>
</dbReference>
<proteinExistence type="predicted"/>
<feature type="domain" description="Aminoglycoside phosphotransferase" evidence="1">
    <location>
        <begin position="71"/>
        <end position="238"/>
    </location>
</feature>
<evidence type="ECO:0000259" key="1">
    <source>
        <dbReference type="Pfam" id="PF01636"/>
    </source>
</evidence>
<dbReference type="Pfam" id="PF01636">
    <property type="entry name" value="APH"/>
    <property type="match status" value="1"/>
</dbReference>
<dbReference type="InterPro" id="IPR011009">
    <property type="entry name" value="Kinase-like_dom_sf"/>
</dbReference>
<sequence>MAHEAETLEASNIVAAVSELNLCGKAPYLDGEFSGGECRIFKVSFEDRPSVAVRVRHASHEISHDNHIAMVEDEVQTLQTLEERSFAWAPKCLGASLTFDNPIHSPFSVLTWIDGSPLRWDEDFPLRPLRDELLGRLASVQLSLMTCTLTTRPITAGIYYERRLGNRQKRVLNGELAGLSERDCLDQQSFLKDVLGEDGESQAFAMSHGDLNASNIIVDEQYNIKGIIDWGFAEMVPIATAALFPTLLWPDESARCAPSQATLRDRQAYINSYSSQTSLAALSMRRWQSAEDVDFRILYLTSISSKGVHKALAQTGWKLPYYKPADGGAGGDVLSEAGI</sequence>
<dbReference type="PANTHER" id="PTHR21310:SF15">
    <property type="entry name" value="AMINOGLYCOSIDE PHOSPHOTRANSFERASE DOMAIN-CONTAINING PROTEIN"/>
    <property type="match status" value="1"/>
</dbReference>
<evidence type="ECO:0000313" key="3">
    <source>
        <dbReference type="Proteomes" id="UP000024376"/>
    </source>
</evidence>
<dbReference type="OrthoDB" id="5327538at2759"/>
<gene>
    <name evidence="2" type="ORF">M419DRAFT_74801</name>
</gene>
<evidence type="ECO:0000313" key="2">
    <source>
        <dbReference type="EMBL" id="ETS03750.1"/>
    </source>
</evidence>
<organism evidence="2 3">
    <name type="scientific">Hypocrea jecorina (strain ATCC 56765 / BCRC 32924 / NRRL 11460 / Rut C-30)</name>
    <name type="common">Trichoderma reesei</name>
    <dbReference type="NCBI Taxonomy" id="1344414"/>
    <lineage>
        <taxon>Eukaryota</taxon>
        <taxon>Fungi</taxon>
        <taxon>Dikarya</taxon>
        <taxon>Ascomycota</taxon>
        <taxon>Pezizomycotina</taxon>
        <taxon>Sordariomycetes</taxon>
        <taxon>Hypocreomycetidae</taxon>
        <taxon>Hypocreales</taxon>
        <taxon>Hypocreaceae</taxon>
        <taxon>Trichoderma</taxon>
    </lineage>
</organism>
<dbReference type="PANTHER" id="PTHR21310">
    <property type="entry name" value="AMINOGLYCOSIDE PHOSPHOTRANSFERASE-RELATED-RELATED"/>
    <property type="match status" value="1"/>
</dbReference>